<dbReference type="PANTHER" id="PTHR12277:SF194">
    <property type="entry name" value="FI04476P"/>
    <property type="match status" value="1"/>
</dbReference>
<evidence type="ECO:0000259" key="2">
    <source>
        <dbReference type="Pfam" id="PF00561"/>
    </source>
</evidence>
<dbReference type="Proteomes" id="UP001652740">
    <property type="component" value="Unplaced"/>
</dbReference>
<keyword evidence="1" id="KW-1133">Transmembrane helix</keyword>
<protein>
    <submittedName>
        <fullName evidence="4">Lysophosphatidylserine lipase ABHD12</fullName>
    </submittedName>
</protein>
<dbReference type="Pfam" id="PF00561">
    <property type="entry name" value="Abhydrolase_1"/>
    <property type="match status" value="1"/>
</dbReference>
<dbReference type="InterPro" id="IPR000073">
    <property type="entry name" value="AB_hydrolase_1"/>
</dbReference>
<dbReference type="Gene3D" id="3.40.50.1820">
    <property type="entry name" value="alpha/beta hydrolase"/>
    <property type="match status" value="1"/>
</dbReference>
<organism evidence="3 4">
    <name type="scientific">Galleria mellonella</name>
    <name type="common">Greater wax moth</name>
    <dbReference type="NCBI Taxonomy" id="7137"/>
    <lineage>
        <taxon>Eukaryota</taxon>
        <taxon>Metazoa</taxon>
        <taxon>Ecdysozoa</taxon>
        <taxon>Arthropoda</taxon>
        <taxon>Hexapoda</taxon>
        <taxon>Insecta</taxon>
        <taxon>Pterygota</taxon>
        <taxon>Neoptera</taxon>
        <taxon>Endopterygota</taxon>
        <taxon>Lepidoptera</taxon>
        <taxon>Glossata</taxon>
        <taxon>Ditrysia</taxon>
        <taxon>Pyraloidea</taxon>
        <taxon>Pyralidae</taxon>
        <taxon>Galleriinae</taxon>
        <taxon>Galleria</taxon>
    </lineage>
</organism>
<feature type="domain" description="AB hydrolase-1" evidence="2">
    <location>
        <begin position="135"/>
        <end position="227"/>
    </location>
</feature>
<accession>A0ABM3M9Q5</accession>
<reference evidence="4" key="1">
    <citation type="submission" date="2025-08" db="UniProtKB">
        <authorList>
            <consortium name="RefSeq"/>
        </authorList>
    </citation>
    <scope>IDENTIFICATION</scope>
    <source>
        <tissue evidence="4">Whole larvae</tissue>
    </source>
</reference>
<proteinExistence type="predicted"/>
<gene>
    <name evidence="4" type="primary">LOC113514759</name>
</gene>
<keyword evidence="1" id="KW-0472">Membrane</keyword>
<evidence type="ECO:0000313" key="4">
    <source>
        <dbReference type="RefSeq" id="XP_052747835.1"/>
    </source>
</evidence>
<dbReference type="PANTHER" id="PTHR12277">
    <property type="entry name" value="ALPHA/BETA HYDROLASE DOMAIN-CONTAINING PROTEIN"/>
    <property type="match status" value="1"/>
</dbReference>
<dbReference type="SUPFAM" id="SSF53474">
    <property type="entry name" value="alpha/beta-Hydrolases"/>
    <property type="match status" value="1"/>
</dbReference>
<feature type="transmembrane region" description="Helical" evidence="1">
    <location>
        <begin position="12"/>
        <end position="41"/>
    </location>
</feature>
<sequence>MFYYKGLMICVPLYIAGTLILGTTISVAILVFHIVMVPMLFRYSKTFRRNLVFLNFVQWPLHTDFEEPSSSGIDGGRNFTIEYHSKVDNCPIRIGIWHILPKSVYERHRNKFEANTDKEQLNKLMDEELVNSKTPIMLYCHGNSNSRATTHRLELYKFFQRMEYHTIAFDYRGYGDSTKVKPSENGVVEDALVVYEWLNSTVDKGSTKPDIFVWGHSLGTGISSHMLGALERLSSTLLERHTSLPLPKGLILEAPFNNLADEVKYHPLGKLVRWLPYHEATFLAPFRSAAEPTFRSDEHLRRARALPVLILHARDDRVVPFVVGWKLYKSILASRSEGGATVKLHEYDKKENLGHIWICHADDLSEVVGEFVDGHR</sequence>
<dbReference type="InterPro" id="IPR029058">
    <property type="entry name" value="AB_hydrolase_fold"/>
</dbReference>
<keyword evidence="1" id="KW-0812">Transmembrane</keyword>
<name>A0ABM3M9Q5_GALME</name>
<evidence type="ECO:0000256" key="1">
    <source>
        <dbReference type="SAM" id="Phobius"/>
    </source>
</evidence>
<keyword evidence="3" id="KW-1185">Reference proteome</keyword>
<dbReference type="RefSeq" id="XP_052747835.1">
    <property type="nucleotide sequence ID" value="XM_052891875.1"/>
</dbReference>
<dbReference type="GeneID" id="113514759"/>
<evidence type="ECO:0000313" key="3">
    <source>
        <dbReference type="Proteomes" id="UP001652740"/>
    </source>
</evidence>